<feature type="region of interest" description="Disordered" evidence="1">
    <location>
        <begin position="1"/>
        <end position="51"/>
    </location>
</feature>
<proteinExistence type="predicted"/>
<name>A0ABP9ZEH7_9FUNG</name>
<evidence type="ECO:0000313" key="2">
    <source>
        <dbReference type="EMBL" id="GAA5817434.1"/>
    </source>
</evidence>
<evidence type="ECO:0000313" key="3">
    <source>
        <dbReference type="Proteomes" id="UP001473302"/>
    </source>
</evidence>
<accession>A0ABP9ZEH7</accession>
<reference evidence="2 3" key="1">
    <citation type="submission" date="2024-04" db="EMBL/GenBank/DDBJ databases">
        <title>genome sequences of Mucor flavus KT1a and Helicostylum pulchrum KT1b strains isolated from the surface of a dry-aged beef.</title>
        <authorList>
            <person name="Toyotome T."/>
            <person name="Hosono M."/>
            <person name="Torimaru M."/>
            <person name="Fukuda K."/>
            <person name="Mikami N."/>
        </authorList>
    </citation>
    <scope>NUCLEOTIDE SEQUENCE [LARGE SCALE GENOMIC DNA]</scope>
    <source>
        <strain evidence="2 3">KT1a</strain>
    </source>
</reference>
<dbReference type="Proteomes" id="UP001473302">
    <property type="component" value="Unassembled WGS sequence"/>
</dbReference>
<sequence length="556" mass="63322">MTKSGKSKTHSTTSSPAKHTVHMASARPSTSSKLATPSSSSKPTRRITPITQNETDLDWALRNAHMLSLEVFAQKFGYKNKRNANNRYNDILHSDRFSSCDQIRQLIDNFQKYKGTAKEEAFWKRMELEEKKLEVQHELELDGLENVKHFGLNAGFILRHKSRSHEDLLSLNKRLKTKHDNHDDNGTDNNTQETDWEWDFSNLPESEHNQQLSQDNEEWDSDDQEQEDPASDLSIPHHTERKGNYNLLEDLEVPEEDEDTCSVGGYDAWMVEELNVLDECIKYTDYCFSKLEPKKLDDVGILLDLYQNIQQPNPIVYSWCVKAASTTYVDWRALQVDSVGFLNQGLESKNDLDLMVANVLHRMLDHKVENKNIEKQSKLMSLSFSLPAIKISGYAEGRGEDSFVHDVLGPLLDVIFCSDINIKHFWANISLTPTHKDIKPDFGIYANGLSQRFVVLVAEVKPIEGRQKLENDKVKIGKEMKIMINELFDVGIQDPVVSGILVMDDHLYTYAMHLGGPKTYILTELSSTPVTKSADNLVLIPSIVSKLVQLKVISTK</sequence>
<organism evidence="2 3">
    <name type="scientific">Mucor flavus</name>
    <dbReference type="NCBI Taxonomy" id="439312"/>
    <lineage>
        <taxon>Eukaryota</taxon>
        <taxon>Fungi</taxon>
        <taxon>Fungi incertae sedis</taxon>
        <taxon>Mucoromycota</taxon>
        <taxon>Mucoromycotina</taxon>
        <taxon>Mucoromycetes</taxon>
        <taxon>Mucorales</taxon>
        <taxon>Mucorineae</taxon>
        <taxon>Mucoraceae</taxon>
        <taxon>Mucor</taxon>
    </lineage>
</organism>
<feature type="compositionally biased region" description="Low complexity" evidence="1">
    <location>
        <begin position="28"/>
        <end position="42"/>
    </location>
</feature>
<protein>
    <submittedName>
        <fullName evidence="2">Uncharacterized protein</fullName>
    </submittedName>
</protein>
<feature type="region of interest" description="Disordered" evidence="1">
    <location>
        <begin position="205"/>
        <end position="239"/>
    </location>
</feature>
<comment type="caution">
    <text evidence="2">The sequence shown here is derived from an EMBL/GenBank/DDBJ whole genome shotgun (WGS) entry which is preliminary data.</text>
</comment>
<dbReference type="EMBL" id="BAABUK010000042">
    <property type="protein sequence ID" value="GAA5817434.1"/>
    <property type="molecule type" value="Genomic_DNA"/>
</dbReference>
<gene>
    <name evidence="2" type="ORF">MFLAVUS_010980</name>
</gene>
<keyword evidence="3" id="KW-1185">Reference proteome</keyword>
<feature type="compositionally biased region" description="Acidic residues" evidence="1">
    <location>
        <begin position="215"/>
        <end position="230"/>
    </location>
</feature>
<evidence type="ECO:0000256" key="1">
    <source>
        <dbReference type="SAM" id="MobiDB-lite"/>
    </source>
</evidence>